<keyword evidence="4" id="KW-0677">Repeat</keyword>
<dbReference type="InterPro" id="IPR017871">
    <property type="entry name" value="ABC_transporter-like_CS"/>
</dbReference>
<protein>
    <recommendedName>
        <fullName evidence="15">ABC transporter domain-containing protein</fullName>
    </recommendedName>
</protein>
<evidence type="ECO:0000313" key="13">
    <source>
        <dbReference type="EMBL" id="EJK70089.1"/>
    </source>
</evidence>
<dbReference type="CDD" id="cd18603">
    <property type="entry name" value="ABC_6TM_MRP1_2_3_6_D2_like"/>
    <property type="match status" value="1"/>
</dbReference>
<keyword evidence="5" id="KW-0547">Nucleotide-binding</keyword>
<dbReference type="InterPro" id="IPR036640">
    <property type="entry name" value="ABC1_TM_sf"/>
</dbReference>
<keyword evidence="7 10" id="KW-1133">Transmembrane helix</keyword>
<feature type="region of interest" description="Disordered" evidence="9">
    <location>
        <begin position="918"/>
        <end position="946"/>
    </location>
</feature>
<feature type="domain" description="ABC transmembrane type-1" evidence="12">
    <location>
        <begin position="489"/>
        <end position="759"/>
    </location>
</feature>
<keyword evidence="14" id="KW-1185">Reference proteome</keyword>
<feature type="compositionally biased region" description="Polar residues" evidence="9">
    <location>
        <begin position="320"/>
        <end position="330"/>
    </location>
</feature>
<dbReference type="Pfam" id="PF00664">
    <property type="entry name" value="ABC_membrane"/>
    <property type="match status" value="1"/>
</dbReference>
<evidence type="ECO:0000256" key="10">
    <source>
        <dbReference type="SAM" id="Phobius"/>
    </source>
</evidence>
<gene>
    <name evidence="13" type="ORF">THAOC_08584</name>
</gene>
<evidence type="ECO:0000256" key="7">
    <source>
        <dbReference type="ARBA" id="ARBA00022989"/>
    </source>
</evidence>
<dbReference type="OrthoDB" id="6500128at2759"/>
<dbReference type="SMART" id="SM00382">
    <property type="entry name" value="AAA"/>
    <property type="match status" value="2"/>
</dbReference>
<comment type="subcellular location">
    <subcellularLocation>
        <location evidence="1">Vacuole membrane</location>
        <topology evidence="1">Multi-pass membrane protein</topology>
    </subcellularLocation>
</comment>
<dbReference type="GO" id="GO:0005774">
    <property type="term" value="C:vacuolar membrane"/>
    <property type="evidence" value="ECO:0007669"/>
    <property type="project" value="UniProtKB-SubCell"/>
</dbReference>
<comment type="caution">
    <text evidence="13">The sequence shown here is derived from an EMBL/GenBank/DDBJ whole genome shotgun (WGS) entry which is preliminary data.</text>
</comment>
<evidence type="ECO:0000256" key="9">
    <source>
        <dbReference type="SAM" id="MobiDB-lite"/>
    </source>
</evidence>
<dbReference type="PROSITE" id="PS00211">
    <property type="entry name" value="ABC_TRANSPORTER_1"/>
    <property type="match status" value="2"/>
</dbReference>
<evidence type="ECO:0000256" key="3">
    <source>
        <dbReference type="ARBA" id="ARBA00022692"/>
    </source>
</evidence>
<dbReference type="eggNOG" id="KOG0054">
    <property type="taxonomic scope" value="Eukaryota"/>
</dbReference>
<dbReference type="InterPro" id="IPR003593">
    <property type="entry name" value="AAA+_ATPase"/>
</dbReference>
<keyword evidence="6" id="KW-0067">ATP-binding</keyword>
<dbReference type="Proteomes" id="UP000266841">
    <property type="component" value="Unassembled WGS sequence"/>
</dbReference>
<evidence type="ECO:0000256" key="8">
    <source>
        <dbReference type="ARBA" id="ARBA00023136"/>
    </source>
</evidence>
<dbReference type="InterPro" id="IPR027417">
    <property type="entry name" value="P-loop_NTPase"/>
</dbReference>
<dbReference type="InterPro" id="IPR011527">
    <property type="entry name" value="ABC1_TM_dom"/>
</dbReference>
<evidence type="ECO:0000256" key="5">
    <source>
        <dbReference type="ARBA" id="ARBA00022741"/>
    </source>
</evidence>
<keyword evidence="2" id="KW-0813">Transport</keyword>
<dbReference type="AlphaFoldDB" id="K0SYN0"/>
<dbReference type="PANTHER" id="PTHR24223">
    <property type="entry name" value="ATP-BINDING CASSETTE SUB-FAMILY C"/>
    <property type="match status" value="1"/>
</dbReference>
<dbReference type="OMA" id="VAQNDTH"/>
<dbReference type="SUPFAM" id="SSF90123">
    <property type="entry name" value="ABC transporter transmembrane region"/>
    <property type="match status" value="1"/>
</dbReference>
<evidence type="ECO:0000259" key="11">
    <source>
        <dbReference type="PROSITE" id="PS50893"/>
    </source>
</evidence>
<evidence type="ECO:0000256" key="6">
    <source>
        <dbReference type="ARBA" id="ARBA00022840"/>
    </source>
</evidence>
<sequence length="1055" mass="115595">MLPQIINRLVEAGLSFERVREFLCCEEYSKVGEGMLKEDGEVWMNKGTFVYDSKKPRLGDGKDRNHQKGIGGLIQQQRRLMQEAALDRKWEAMLLKAQLKDAEDKIAELQKQINPGLVCSLSDADLQIGDEEDDWTPSSLLSLRRVCMHIRRGEFVAVVGAVGSGKSTLINSILGEGRPLYGSELAVKGKLGAFLQTPFIMNDTVRNNILFGHVPTEDDGNQSAKAAGEAVDEARYQLSLNVSSLLHDLKLLSHGDQTEIGEKGITLSGGQKARVALARAVYHDADVYLLDDPLAAVDAHVGKDLFHKCIVDELLLGTSKRSPGDNNGANKSDDKGKPGWSASLFGGPSTSSSNTSKPERNTTVILVTNALQHLSHPLLVMAESSAATLDEGDGSESVEIEDLSDEDDDKDALDLGNEPEVEEVIHPNRSPARTLTRRKSSVRKKSVGSASDLEEKGSVDKEVYIAWAKAGGGLSIGVAVLGLFAVGEILSVTSKWWLTAWSGSSDGSRVFYFLGIYALVNFSAIASTFVRIMLFITAGLRASRLMFVEMTDAVLNAPMSFFDTTPIGRIVNRFSKDMYTIDEQLVLSGRSYLATMANVFSTIFVVVTITPAFLIGLVPIIIFYLHQQNFYMITYRELKRLDSITRSPIYALLGESIDGVLTIRAFNAEDSLNKRMVKMVETQQTAYHLTFASQCWLSIRLEFAGTMIVMCACLVAVLEQPRYGGNEHFAGIAGLSISFALSVTQTLNWTVRMASDLEANMVAVERVQQYSQITSEATRNSPSDKTTNWPTEGQIEFLNVELKYRPGLPLVLKGLNISIPSMSKVGVVGRTGDQTTILDPRDSFRLLSKIAVIPQDPVLFSGTIRTNLDPFGTSSQESLTMPILTDESPGEYNDERLFEVLTLVGLYEKKLERRGSSNSLASLASSTDKGAGGRTQPVKSLSEEVSEGGTNFSVGQRQLLVIARAMLTGACIVIMDEATASVDADTDARIQRVFRSEFKNATCITVAHRLNTIMDSDYVLVMDNGQAAEFDKPSSLLTKEDGMFKRLVDAWEEEN</sequence>
<evidence type="ECO:0000256" key="2">
    <source>
        <dbReference type="ARBA" id="ARBA00022448"/>
    </source>
</evidence>
<evidence type="ECO:0000313" key="14">
    <source>
        <dbReference type="Proteomes" id="UP000266841"/>
    </source>
</evidence>
<dbReference type="GO" id="GO:0140359">
    <property type="term" value="F:ABC-type transporter activity"/>
    <property type="evidence" value="ECO:0007669"/>
    <property type="project" value="InterPro"/>
</dbReference>
<keyword evidence="8 10" id="KW-0472">Membrane</keyword>
<feature type="compositionally biased region" description="Polar residues" evidence="9">
    <location>
        <begin position="348"/>
        <end position="360"/>
    </location>
</feature>
<dbReference type="PROSITE" id="PS50929">
    <property type="entry name" value="ABC_TM1F"/>
    <property type="match status" value="1"/>
</dbReference>
<dbReference type="InterPro" id="IPR003439">
    <property type="entry name" value="ABC_transporter-like_ATP-bd"/>
</dbReference>
<feature type="transmembrane region" description="Helical" evidence="10">
    <location>
        <begin position="599"/>
        <end position="625"/>
    </location>
</feature>
<feature type="compositionally biased region" description="Acidic residues" evidence="9">
    <location>
        <begin position="390"/>
        <end position="421"/>
    </location>
</feature>
<dbReference type="GO" id="GO:0005524">
    <property type="term" value="F:ATP binding"/>
    <property type="evidence" value="ECO:0007669"/>
    <property type="project" value="UniProtKB-KW"/>
</dbReference>
<dbReference type="EMBL" id="AGNL01009078">
    <property type="protein sequence ID" value="EJK70089.1"/>
    <property type="molecule type" value="Genomic_DNA"/>
</dbReference>
<keyword evidence="3 10" id="KW-0812">Transmembrane</keyword>
<dbReference type="SUPFAM" id="SSF52540">
    <property type="entry name" value="P-loop containing nucleoside triphosphate hydrolases"/>
    <property type="match status" value="2"/>
</dbReference>
<name>K0SYN0_THAOC</name>
<dbReference type="GO" id="GO:0016887">
    <property type="term" value="F:ATP hydrolysis activity"/>
    <property type="evidence" value="ECO:0007669"/>
    <property type="project" value="InterPro"/>
</dbReference>
<feature type="region of interest" description="Disordered" evidence="9">
    <location>
        <begin position="320"/>
        <end position="360"/>
    </location>
</feature>
<feature type="transmembrane region" description="Helical" evidence="10">
    <location>
        <begin position="474"/>
        <end position="498"/>
    </location>
</feature>
<feature type="domain" description="ABC transporter" evidence="11">
    <location>
        <begin position="126"/>
        <end position="416"/>
    </location>
</feature>
<evidence type="ECO:0000256" key="1">
    <source>
        <dbReference type="ARBA" id="ARBA00004128"/>
    </source>
</evidence>
<dbReference type="InterPro" id="IPR050173">
    <property type="entry name" value="ABC_transporter_C-like"/>
</dbReference>
<dbReference type="FunFam" id="1.20.1560.10:FF:000010">
    <property type="entry name" value="Multidrug resistance-associated ABC transporter"/>
    <property type="match status" value="1"/>
</dbReference>
<dbReference type="Gene3D" id="1.20.1560.10">
    <property type="entry name" value="ABC transporter type 1, transmembrane domain"/>
    <property type="match status" value="1"/>
</dbReference>
<dbReference type="CDD" id="cd03250">
    <property type="entry name" value="ABCC_MRP_domain1"/>
    <property type="match status" value="1"/>
</dbReference>
<feature type="domain" description="ABC transporter" evidence="11">
    <location>
        <begin position="795"/>
        <end position="1049"/>
    </location>
</feature>
<organism evidence="13 14">
    <name type="scientific">Thalassiosira oceanica</name>
    <name type="common">Marine diatom</name>
    <dbReference type="NCBI Taxonomy" id="159749"/>
    <lineage>
        <taxon>Eukaryota</taxon>
        <taxon>Sar</taxon>
        <taxon>Stramenopiles</taxon>
        <taxon>Ochrophyta</taxon>
        <taxon>Bacillariophyta</taxon>
        <taxon>Coscinodiscophyceae</taxon>
        <taxon>Thalassiosirophycidae</taxon>
        <taxon>Thalassiosirales</taxon>
        <taxon>Thalassiosiraceae</taxon>
        <taxon>Thalassiosira</taxon>
    </lineage>
</organism>
<dbReference type="PROSITE" id="PS50893">
    <property type="entry name" value="ABC_TRANSPORTER_2"/>
    <property type="match status" value="2"/>
</dbReference>
<dbReference type="Pfam" id="PF00005">
    <property type="entry name" value="ABC_tran"/>
    <property type="match status" value="2"/>
</dbReference>
<reference evidence="13 14" key="1">
    <citation type="journal article" date="2012" name="Genome Biol.">
        <title>Genome and low-iron response of an oceanic diatom adapted to chronic iron limitation.</title>
        <authorList>
            <person name="Lommer M."/>
            <person name="Specht M."/>
            <person name="Roy A.S."/>
            <person name="Kraemer L."/>
            <person name="Andreson R."/>
            <person name="Gutowska M.A."/>
            <person name="Wolf J."/>
            <person name="Bergner S.V."/>
            <person name="Schilhabel M.B."/>
            <person name="Klostermeier U.C."/>
            <person name="Beiko R.G."/>
            <person name="Rosenstiel P."/>
            <person name="Hippler M."/>
            <person name="Laroche J."/>
        </authorList>
    </citation>
    <scope>NUCLEOTIDE SEQUENCE [LARGE SCALE GENOMIC DNA]</scope>
    <source>
        <strain evidence="13 14">CCMP1005</strain>
    </source>
</reference>
<feature type="transmembrane region" description="Helical" evidence="10">
    <location>
        <begin position="510"/>
        <end position="536"/>
    </location>
</feature>
<dbReference type="PANTHER" id="PTHR24223:SF443">
    <property type="entry name" value="MULTIDRUG-RESISTANCE LIKE PROTEIN 1, ISOFORM I"/>
    <property type="match status" value="1"/>
</dbReference>
<feature type="region of interest" description="Disordered" evidence="9">
    <location>
        <begin position="387"/>
        <end position="421"/>
    </location>
</feature>
<dbReference type="Gene3D" id="3.40.50.300">
    <property type="entry name" value="P-loop containing nucleotide triphosphate hydrolases"/>
    <property type="match status" value="2"/>
</dbReference>
<evidence type="ECO:0008006" key="15">
    <source>
        <dbReference type="Google" id="ProtNLM"/>
    </source>
</evidence>
<evidence type="ECO:0000259" key="12">
    <source>
        <dbReference type="PROSITE" id="PS50929"/>
    </source>
</evidence>
<feature type="transmembrane region" description="Helical" evidence="10">
    <location>
        <begin position="697"/>
        <end position="717"/>
    </location>
</feature>
<proteinExistence type="predicted"/>
<accession>K0SYN0</accession>
<evidence type="ECO:0000256" key="4">
    <source>
        <dbReference type="ARBA" id="ARBA00022737"/>
    </source>
</evidence>